<gene>
    <name evidence="3" type="ORF">KTS37_06665</name>
</gene>
<sequence>MTRGGRGLTVADDTRGRVPFALLGVLLLVSSLALAPTFVGAPVPTDTAVERALDRATAETQSAVRSGVATAGRRAAANPVVTPADTPAGRVLNESEPFRDALRIRVYLRVSERLEGVSYRSGDVTVAASLPPVSNASDLRAAKRRVSVSRAGANETAMRATVTDVLLTVRRHGRVVAERRVSPTVVVPTPALMLHDQVSTYQTRVNASIAHPGLSQRLTARLYPIAYARGYAQYGGAGIENVVANRHVSLAANGALLGVQRSIFGRSDPDGRRALTEATAMTGIEDLVRGSNGSAVASEVLNRAEYRPVSETPVRQRSPGRPGAGDSMTVGVNGTADAAFRTVAAPAALNETLADAYTVEVVLETDRERVSGGRPPKPPSPGANWTLVSQRTTASVAAVEPTDGSVAAPDGWHALDSFGRVVERRYRRTAVWENAGTSRRTAATSTARYRVTVAVIGRHHGRSPAPNRSIATAHDASASPLGGANLADVAGKAETRLVGAAGGRDRIAERVVSGDLERTNATVTADRPPGLDAWVYRDLMDLRERVRNVSASAERGRVGTFETNPPKRLRDRLRARRAGLADVPATYDSAAQKARVAARIAYLNAVDAELARQAAGRAESERKVRSRLAAETEGSLRELRRGLTARETRVPRSRPVPVGPAGPVRTRVDARTPYLPLAELDERRYRALNGSEHPLVARNVNVFTVPYGDAAETVIGSVPGPSRRVRLSSAARTLAAANATLQNESNATLAAKRDRLRTQVRRSNVELVTAMRRTVETETGATSDSAIVVDALAPWDSPAGRALALTNGSAPDRVARLAGQRRNLTRAERDWLRLQLRAAVAAPEAVPTAGATNRTGSALRDVAREQATRALADAGRSKVERRVDVDGLPAGLPLGPPWTARFATVNVWWVTVRGEYARFAVTASHGPPTEPGAQTTYARDGSAVTLDVDGDGAPETLGTADRLSFRADTGVVVVVPPKPRGVGDKDGTAVEESGGWPNAGD</sequence>
<proteinExistence type="predicted"/>
<name>A0AA41G0Z1_9EURY</name>
<feature type="transmembrane region" description="Helical" evidence="2">
    <location>
        <begin position="20"/>
        <end position="39"/>
    </location>
</feature>
<keyword evidence="2" id="KW-0812">Transmembrane</keyword>
<keyword evidence="2" id="KW-0472">Membrane</keyword>
<reference evidence="3" key="1">
    <citation type="submission" date="2021-06" db="EMBL/GenBank/DDBJ databases">
        <title>New haloarchaea isolates fom saline soil.</title>
        <authorList>
            <person name="Duran-Viseras A."/>
            <person name="Sanchez-Porro C.S."/>
            <person name="Ventosa A."/>
        </authorList>
    </citation>
    <scope>NUCLEOTIDE SEQUENCE</scope>
    <source>
        <strain evidence="3">JCM 18369</strain>
    </source>
</reference>
<comment type="caution">
    <text evidence="3">The sequence shown here is derived from an EMBL/GenBank/DDBJ whole genome shotgun (WGS) entry which is preliminary data.</text>
</comment>
<dbReference type="Proteomes" id="UP001166304">
    <property type="component" value="Unassembled WGS sequence"/>
</dbReference>
<dbReference type="Pfam" id="PF23957">
    <property type="entry name" value="DUF7286"/>
    <property type="match status" value="1"/>
</dbReference>
<evidence type="ECO:0000313" key="4">
    <source>
        <dbReference type="Proteomes" id="UP001166304"/>
    </source>
</evidence>
<dbReference type="InterPro" id="IPR055710">
    <property type="entry name" value="DUF7286"/>
</dbReference>
<feature type="compositionally biased region" description="Low complexity" evidence="1">
    <location>
        <begin position="653"/>
        <end position="665"/>
    </location>
</feature>
<feature type="region of interest" description="Disordered" evidence="1">
    <location>
        <begin position="307"/>
        <end position="328"/>
    </location>
</feature>
<accession>A0AA41G0Z1</accession>
<dbReference type="AlphaFoldDB" id="A0AA41G0Z1"/>
<evidence type="ECO:0000256" key="2">
    <source>
        <dbReference type="SAM" id="Phobius"/>
    </source>
</evidence>
<feature type="region of interest" description="Disordered" evidence="1">
    <location>
        <begin position="642"/>
        <end position="665"/>
    </location>
</feature>
<keyword evidence="4" id="KW-1185">Reference proteome</keyword>
<evidence type="ECO:0000256" key="1">
    <source>
        <dbReference type="SAM" id="MobiDB-lite"/>
    </source>
</evidence>
<dbReference type="EMBL" id="JAHQXE010000002">
    <property type="protein sequence ID" value="MBV0901471.1"/>
    <property type="molecule type" value="Genomic_DNA"/>
</dbReference>
<evidence type="ECO:0000313" key="3">
    <source>
        <dbReference type="EMBL" id="MBV0901471.1"/>
    </source>
</evidence>
<organism evidence="3 4">
    <name type="scientific">Haloarcula salina</name>
    <dbReference type="NCBI Taxonomy" id="1429914"/>
    <lineage>
        <taxon>Archaea</taxon>
        <taxon>Methanobacteriati</taxon>
        <taxon>Methanobacteriota</taxon>
        <taxon>Stenosarchaea group</taxon>
        <taxon>Halobacteria</taxon>
        <taxon>Halobacteriales</taxon>
        <taxon>Haloarculaceae</taxon>
        <taxon>Haloarcula</taxon>
    </lineage>
</organism>
<keyword evidence="2" id="KW-1133">Transmembrane helix</keyword>
<feature type="region of interest" description="Disordered" evidence="1">
    <location>
        <begin position="976"/>
        <end position="1001"/>
    </location>
</feature>
<protein>
    <submittedName>
        <fullName evidence="3">Uncharacterized protein</fullName>
    </submittedName>
</protein>